<name>A0A6J4MW49_9ACTN</name>
<reference evidence="2" key="1">
    <citation type="submission" date="2020-02" db="EMBL/GenBank/DDBJ databases">
        <authorList>
            <person name="Meier V. D."/>
        </authorList>
    </citation>
    <scope>NUCLEOTIDE SEQUENCE</scope>
    <source>
        <strain evidence="2">AVDCRST_MAG34</strain>
    </source>
</reference>
<feature type="compositionally biased region" description="Basic residues" evidence="1">
    <location>
        <begin position="106"/>
        <end position="132"/>
    </location>
</feature>
<organism evidence="2">
    <name type="scientific">uncultured Nocardioidaceae bacterium</name>
    <dbReference type="NCBI Taxonomy" id="253824"/>
    <lineage>
        <taxon>Bacteria</taxon>
        <taxon>Bacillati</taxon>
        <taxon>Actinomycetota</taxon>
        <taxon>Actinomycetes</taxon>
        <taxon>Propionibacteriales</taxon>
        <taxon>Nocardioidaceae</taxon>
        <taxon>environmental samples</taxon>
    </lineage>
</organism>
<feature type="region of interest" description="Disordered" evidence="1">
    <location>
        <begin position="1"/>
        <end position="132"/>
    </location>
</feature>
<feature type="compositionally biased region" description="Basic residues" evidence="1">
    <location>
        <begin position="1"/>
        <end position="10"/>
    </location>
</feature>
<evidence type="ECO:0000313" key="2">
    <source>
        <dbReference type="EMBL" id="CAA9368168.1"/>
    </source>
</evidence>
<proteinExistence type="predicted"/>
<accession>A0A6J4MW49</accession>
<dbReference type="AlphaFoldDB" id="A0A6J4MW49"/>
<protein>
    <submittedName>
        <fullName evidence="2">Fumarate reductase membrane anchor subunit FrdC</fullName>
    </submittedName>
</protein>
<feature type="non-terminal residue" evidence="2">
    <location>
        <position position="132"/>
    </location>
</feature>
<dbReference type="EMBL" id="CADCUI010000091">
    <property type="protein sequence ID" value="CAA9368168.1"/>
    <property type="molecule type" value="Genomic_DNA"/>
</dbReference>
<gene>
    <name evidence="2" type="ORF">AVDCRST_MAG34-3197</name>
</gene>
<evidence type="ECO:0000256" key="1">
    <source>
        <dbReference type="SAM" id="MobiDB-lite"/>
    </source>
</evidence>
<sequence length="132" mass="15300">EHAHVGHAGHVHASPQPGGTTRCLPHDQDHRRHARGARAGPLRADPHRQRRRRDRLDVRHQTLVVRPVDRVGRTPPRICAPPRHGRHGERDPGPSPGRPLGGALDRHRRRRDHRALHHRRRHPDLQHHRHQL</sequence>
<feature type="non-terminal residue" evidence="2">
    <location>
        <position position="1"/>
    </location>
</feature>